<evidence type="ECO:0000313" key="12">
    <source>
        <dbReference type="EMBL" id="WZN59992.1"/>
    </source>
</evidence>
<feature type="region of interest" description="Disordered" evidence="8">
    <location>
        <begin position="1"/>
        <end position="38"/>
    </location>
</feature>
<dbReference type="GO" id="GO:0090374">
    <property type="term" value="P:oligopeptide export from mitochondrion"/>
    <property type="evidence" value="ECO:0007669"/>
    <property type="project" value="TreeGrafter"/>
</dbReference>
<dbReference type="Pfam" id="PF00664">
    <property type="entry name" value="ABC_membrane"/>
    <property type="match status" value="2"/>
</dbReference>
<feature type="compositionally biased region" description="Basic and acidic residues" evidence="8">
    <location>
        <begin position="700"/>
        <end position="710"/>
    </location>
</feature>
<evidence type="ECO:0000256" key="6">
    <source>
        <dbReference type="ARBA" id="ARBA00022989"/>
    </source>
</evidence>
<feature type="transmembrane region" description="Helical" evidence="9">
    <location>
        <begin position="102"/>
        <end position="127"/>
    </location>
</feature>
<feature type="domain" description="ABC transmembrane type-1" evidence="11">
    <location>
        <begin position="62"/>
        <end position="376"/>
    </location>
</feature>
<evidence type="ECO:0000256" key="4">
    <source>
        <dbReference type="ARBA" id="ARBA00022741"/>
    </source>
</evidence>
<feature type="compositionally biased region" description="Basic and acidic residues" evidence="8">
    <location>
        <begin position="21"/>
        <end position="35"/>
    </location>
</feature>
<evidence type="ECO:0000256" key="2">
    <source>
        <dbReference type="ARBA" id="ARBA00007577"/>
    </source>
</evidence>
<dbReference type="InterPro" id="IPR003593">
    <property type="entry name" value="AAA+_ATPase"/>
</dbReference>
<accession>A0AAX4P116</accession>
<dbReference type="InterPro" id="IPR011527">
    <property type="entry name" value="ABC1_TM_dom"/>
</dbReference>
<keyword evidence="3 9" id="KW-0812">Transmembrane</keyword>
<keyword evidence="6 9" id="KW-1133">Transmembrane helix</keyword>
<feature type="transmembrane region" description="Helical" evidence="9">
    <location>
        <begin position="176"/>
        <end position="196"/>
    </location>
</feature>
<dbReference type="PANTHER" id="PTHR43394:SF27">
    <property type="entry name" value="ATP-DEPENDENT TRANSLOCASE ABCB1-LIKE"/>
    <property type="match status" value="1"/>
</dbReference>
<evidence type="ECO:0000256" key="7">
    <source>
        <dbReference type="ARBA" id="ARBA00023136"/>
    </source>
</evidence>
<dbReference type="PROSITE" id="PS00211">
    <property type="entry name" value="ABC_TRANSPORTER_1"/>
    <property type="match status" value="2"/>
</dbReference>
<dbReference type="InterPro" id="IPR039421">
    <property type="entry name" value="Type_1_exporter"/>
</dbReference>
<feature type="transmembrane region" description="Helical" evidence="9">
    <location>
        <begin position="729"/>
        <end position="749"/>
    </location>
</feature>
<feature type="transmembrane region" description="Helical" evidence="9">
    <location>
        <begin position="889"/>
        <end position="909"/>
    </location>
</feature>
<proteinExistence type="inferred from homology"/>
<evidence type="ECO:0000313" key="13">
    <source>
        <dbReference type="Proteomes" id="UP001472866"/>
    </source>
</evidence>
<keyword evidence="4" id="KW-0547">Nucleotide-binding</keyword>
<dbReference type="CDD" id="cd03249">
    <property type="entry name" value="ABC_MTABC3_MDL1_MDL2"/>
    <property type="match status" value="2"/>
</dbReference>
<dbReference type="PROSITE" id="PS50929">
    <property type="entry name" value="ABC_TM1F"/>
    <property type="match status" value="2"/>
</dbReference>
<comment type="subcellular location">
    <subcellularLocation>
        <location evidence="1">Membrane</location>
        <topology evidence="1">Multi-pass membrane protein</topology>
    </subcellularLocation>
</comment>
<dbReference type="InterPro" id="IPR003439">
    <property type="entry name" value="ABC_transporter-like_ATP-bd"/>
</dbReference>
<evidence type="ECO:0000256" key="1">
    <source>
        <dbReference type="ARBA" id="ARBA00004141"/>
    </source>
</evidence>
<comment type="similarity">
    <text evidence="2">Belongs to the ABC transporter superfamily. ABCB family. Multidrug resistance exporter (TC 3.A.1.201) subfamily.</text>
</comment>
<dbReference type="SUPFAM" id="SSF90123">
    <property type="entry name" value="ABC transporter transmembrane region"/>
    <property type="match status" value="2"/>
</dbReference>
<dbReference type="Gene3D" id="1.20.1560.10">
    <property type="entry name" value="ABC transporter type 1, transmembrane domain"/>
    <property type="match status" value="2"/>
</dbReference>
<keyword evidence="5" id="KW-0067">ATP-binding</keyword>
<dbReference type="PROSITE" id="PS50893">
    <property type="entry name" value="ABC_TRANSPORTER_2"/>
    <property type="match status" value="2"/>
</dbReference>
<dbReference type="CDD" id="cd18577">
    <property type="entry name" value="ABC_6TM_Pgp_ABCB1_D1_like"/>
    <property type="match status" value="1"/>
</dbReference>
<dbReference type="PANTHER" id="PTHR43394">
    <property type="entry name" value="ATP-DEPENDENT PERMEASE MDL1, MITOCHONDRIAL"/>
    <property type="match status" value="1"/>
</dbReference>
<dbReference type="InterPro" id="IPR027417">
    <property type="entry name" value="P-loop_NTPase"/>
</dbReference>
<dbReference type="EMBL" id="CP151502">
    <property type="protein sequence ID" value="WZN59992.1"/>
    <property type="molecule type" value="Genomic_DNA"/>
</dbReference>
<feature type="transmembrane region" description="Helical" evidence="9">
    <location>
        <begin position="915"/>
        <end position="936"/>
    </location>
</feature>
<dbReference type="GO" id="GO:0005524">
    <property type="term" value="F:ATP binding"/>
    <property type="evidence" value="ECO:0007669"/>
    <property type="project" value="UniProtKB-KW"/>
</dbReference>
<reference evidence="12 13" key="1">
    <citation type="submission" date="2024-03" db="EMBL/GenBank/DDBJ databases">
        <title>Complete genome sequence of the green alga Chloropicon roscoffensis RCC1871.</title>
        <authorList>
            <person name="Lemieux C."/>
            <person name="Pombert J.-F."/>
            <person name="Otis C."/>
            <person name="Turmel M."/>
        </authorList>
    </citation>
    <scope>NUCLEOTIDE SEQUENCE [LARGE SCALE GENOMIC DNA]</scope>
    <source>
        <strain evidence="12 13">RCC1871</strain>
    </source>
</reference>
<feature type="region of interest" description="Disordered" evidence="8">
    <location>
        <begin position="664"/>
        <end position="710"/>
    </location>
</feature>
<evidence type="ECO:0000256" key="8">
    <source>
        <dbReference type="SAM" id="MobiDB-lite"/>
    </source>
</evidence>
<dbReference type="SMART" id="SM00382">
    <property type="entry name" value="AAA"/>
    <property type="match status" value="2"/>
</dbReference>
<feature type="transmembrane region" description="Helical" evidence="9">
    <location>
        <begin position="1030"/>
        <end position="1052"/>
    </location>
</feature>
<evidence type="ECO:0000259" key="11">
    <source>
        <dbReference type="PROSITE" id="PS50929"/>
    </source>
</evidence>
<feature type="domain" description="ABC transmembrane type-1" evidence="11">
    <location>
        <begin position="811"/>
        <end position="1056"/>
    </location>
</feature>
<dbReference type="GO" id="GO:0005743">
    <property type="term" value="C:mitochondrial inner membrane"/>
    <property type="evidence" value="ECO:0007669"/>
    <property type="project" value="TreeGrafter"/>
</dbReference>
<sequence>MATVGEENAISTAPPVASAPDKVEMESADVEKGSGELEGGAGTATLRETFMHATRQDFLLLFVGAVAALLNGVGDPLLIVLFAGSLSAMTDTDKVMETMKLIAILFVGIGFGLQIVGTVQYLCYVKVSSRLSRKMRKAWYAALMRQDIGWYDDPGNNPAGLAAKMSSAMLTYEEGLGAKLAMGIQFFSGTVAALIIGFLYNFYVSLITIALMPLVAASLSWLVKLNNEQAQAKDRAYGTANAVAFESFVGLRTILSLNATRKVRERYDRATRQARNDGYAFATKLGLANGAMLASFNIMYLVITIFSGWALAKQVKETGCDPSGALQLRIKCDQTFVLGGISDEMSGTGIFIALMCIAQAGQFLGSVSRAVDTFSQARKAVKEAVDVIGRKPAIDTEDEGGLRPPSVEGHVVFDKVSFSYPTRPGVKVCEKLCLELRPGTTLALAGASGSGKSTVVQLLQRFYDPREGRILLDGNDLRDLNVRWLRQNMAIVSQEPKLFSGTIAENISLGASSTGREATQREIEEAARMANAHDFIMDFKDGYQTDVGFGGSQLSGGQKQRIAIARALVKNPQVLLLDEATSALDNKSEQVVQEALDRLLHTGKNRTTIVIAHRLSTIRTADVICYVKEGEVVERGSHRELMGLEGGHYRALVEEQDLVGKEGGKEIESASLNSGRRSKARDPRMSLDSGRSEGSIGEQVEEKEKEKEGTGLEARIPLSRVIGMNRPDFGFLAAGVVFGSIAGAMYPLWGLLFSEMIVIFFKPVLKCEDVASSADTLTPALIPQELGGPYQSCQEYWDAASSEIWSQAKFISYFWIAISVITLASSTGMFYGFGAASENLAYRVRNLMFSAYLRQEPGYFDLPENAVGSVSSKLASDATRLKAKTGEPLQAIVMTVFGLILGVVLSFIFMWPVALISLGILPMLGFAMSIQTAIVFESGEKGRETKQEAELGALAGETLLAMRTVEALCVEKTFQGKYSKMVGPGIAFKDLLKNGLVYGASFALQHWTFALLLWFGGWCVANLNFTFRDFSIALFAFFFGLFGLSLAASGLTDSKEAVEALRNIFAVLDRETKIDPEAETGEKPQLTSGKIQLKNVQFTYPARPDVVVCKSLTFKVKAGQKVGLVGPSGSGKSTVIQLIERFYDPDVGNTIFDKKDVKKLNYRWLHNQMALVGQEPMLFQGTIFDNIALGYNNSKEASGDCTMERIVEAATLANAHDFIMDLPHGYDTELGQGGTLLSGGQKQRIAIARALIQKPKVLLLDEATSALDNKSEAVVQRTLDRLIAESKLTTVMIAHRLSTVRNMDVIVVVDEGKVVEAGSHDELMRLKGLYHALVLTSGHSV</sequence>
<dbReference type="SUPFAM" id="SSF52540">
    <property type="entry name" value="P-loop containing nucleoside triphosphate hydrolases"/>
    <property type="match status" value="2"/>
</dbReference>
<dbReference type="Proteomes" id="UP001472866">
    <property type="component" value="Chromosome 02"/>
</dbReference>
<feature type="domain" description="ABC transporter" evidence="10">
    <location>
        <begin position="411"/>
        <end position="654"/>
    </location>
</feature>
<dbReference type="InterPro" id="IPR017871">
    <property type="entry name" value="ABC_transporter-like_CS"/>
</dbReference>
<evidence type="ECO:0000259" key="10">
    <source>
        <dbReference type="PROSITE" id="PS50893"/>
    </source>
</evidence>
<feature type="transmembrane region" description="Helical" evidence="9">
    <location>
        <begin position="291"/>
        <end position="312"/>
    </location>
</feature>
<evidence type="ECO:0000256" key="3">
    <source>
        <dbReference type="ARBA" id="ARBA00022692"/>
    </source>
</evidence>
<dbReference type="CDD" id="cd18578">
    <property type="entry name" value="ABC_6TM_Pgp_ABCB1_D2_like"/>
    <property type="match status" value="1"/>
</dbReference>
<evidence type="ECO:0000256" key="5">
    <source>
        <dbReference type="ARBA" id="ARBA00022840"/>
    </source>
</evidence>
<dbReference type="GO" id="GO:0015421">
    <property type="term" value="F:ABC-type oligopeptide transporter activity"/>
    <property type="evidence" value="ECO:0007669"/>
    <property type="project" value="TreeGrafter"/>
</dbReference>
<dbReference type="Gene3D" id="3.40.50.300">
    <property type="entry name" value="P-loop containing nucleotide triphosphate hydrolases"/>
    <property type="match status" value="2"/>
</dbReference>
<keyword evidence="7 9" id="KW-0472">Membrane</keyword>
<name>A0AAX4P116_9CHLO</name>
<dbReference type="FunFam" id="3.40.50.300:FF:000251">
    <property type="entry name" value="ABC transporter B family member 19"/>
    <property type="match status" value="2"/>
</dbReference>
<gene>
    <name evidence="12" type="ORF">HKI87_02g15200</name>
</gene>
<dbReference type="InterPro" id="IPR036640">
    <property type="entry name" value="ABC1_TM_sf"/>
</dbReference>
<dbReference type="Pfam" id="PF00005">
    <property type="entry name" value="ABC_tran"/>
    <property type="match status" value="2"/>
</dbReference>
<keyword evidence="13" id="KW-1185">Reference proteome</keyword>
<feature type="transmembrane region" description="Helical" evidence="9">
    <location>
        <begin position="810"/>
        <end position="833"/>
    </location>
</feature>
<evidence type="ECO:0000256" key="9">
    <source>
        <dbReference type="SAM" id="Phobius"/>
    </source>
</evidence>
<protein>
    <submittedName>
        <fullName evidence="12">ABC transporter</fullName>
    </submittedName>
</protein>
<dbReference type="GO" id="GO:0016887">
    <property type="term" value="F:ATP hydrolysis activity"/>
    <property type="evidence" value="ECO:0007669"/>
    <property type="project" value="InterPro"/>
</dbReference>
<feature type="transmembrane region" description="Helical" evidence="9">
    <location>
        <begin position="202"/>
        <end position="223"/>
    </location>
</feature>
<organism evidence="12 13">
    <name type="scientific">Chloropicon roscoffensis</name>
    <dbReference type="NCBI Taxonomy" id="1461544"/>
    <lineage>
        <taxon>Eukaryota</taxon>
        <taxon>Viridiplantae</taxon>
        <taxon>Chlorophyta</taxon>
        <taxon>Chloropicophyceae</taxon>
        <taxon>Chloropicales</taxon>
        <taxon>Chloropicaceae</taxon>
        <taxon>Chloropicon</taxon>
    </lineage>
</organism>
<feature type="transmembrane region" description="Helical" evidence="9">
    <location>
        <begin position="996"/>
        <end position="1018"/>
    </location>
</feature>
<feature type="domain" description="ABC transporter" evidence="10">
    <location>
        <begin position="1091"/>
        <end position="1336"/>
    </location>
</feature>
<feature type="transmembrane region" description="Helical" evidence="9">
    <location>
        <begin position="58"/>
        <end position="82"/>
    </location>
</feature>